<accession>G0NQV8</accession>
<organism evidence="3">
    <name type="scientific">Caenorhabditis brenneri</name>
    <name type="common">Nematode worm</name>
    <dbReference type="NCBI Taxonomy" id="135651"/>
    <lineage>
        <taxon>Eukaryota</taxon>
        <taxon>Metazoa</taxon>
        <taxon>Ecdysozoa</taxon>
        <taxon>Nematoda</taxon>
        <taxon>Chromadorea</taxon>
        <taxon>Rhabditida</taxon>
        <taxon>Rhabditina</taxon>
        <taxon>Rhabditomorpha</taxon>
        <taxon>Rhabditoidea</taxon>
        <taxon>Rhabditidae</taxon>
        <taxon>Peloderinae</taxon>
        <taxon>Caenorhabditis</taxon>
    </lineage>
</organism>
<dbReference type="InParanoid" id="G0NQV8"/>
<protein>
    <submittedName>
        <fullName evidence="2">Uncharacterized protein</fullName>
    </submittedName>
</protein>
<sequence length="232" mass="25596">MVFVLNVLETLKLCQFSQYRTSNLAKVTKDVLKIQKRNVPLDRIEKPSQLQFELHWFTIDGAENFVNEVLKRTSGPDTNQLAQINDVSTEATQSSSGCSPATPGAARTTNWRSGSESGWNASTTTFWPSTRPVTCTTSSWSRWNAWTVFQSATSGTPPAFPTTAVHAATTTTRRNGQVNRLGIPNGGPQDFPWNLMGLPPGILQPHQNMLHAPPGLRPPTGILPQFHRRQGM</sequence>
<evidence type="ECO:0000313" key="3">
    <source>
        <dbReference type="Proteomes" id="UP000008068"/>
    </source>
</evidence>
<gene>
    <name evidence="2" type="ORF">CAEBREN_04783</name>
</gene>
<dbReference type="EMBL" id="GL379928">
    <property type="protein sequence ID" value="EGT35918.1"/>
    <property type="molecule type" value="Genomic_DNA"/>
</dbReference>
<feature type="compositionally biased region" description="Polar residues" evidence="1">
    <location>
        <begin position="89"/>
        <end position="99"/>
    </location>
</feature>
<keyword evidence="3" id="KW-1185">Reference proteome</keyword>
<name>G0NQV8_CAEBE</name>
<feature type="region of interest" description="Disordered" evidence="1">
    <location>
        <begin position="89"/>
        <end position="122"/>
    </location>
</feature>
<dbReference type="HOGENOM" id="CLU_1195763_0_0_1"/>
<evidence type="ECO:0000256" key="1">
    <source>
        <dbReference type="SAM" id="MobiDB-lite"/>
    </source>
</evidence>
<reference evidence="3" key="1">
    <citation type="submission" date="2011-07" db="EMBL/GenBank/DDBJ databases">
        <authorList>
            <consortium name="Caenorhabditis brenneri Sequencing and Analysis Consortium"/>
            <person name="Wilson R.K."/>
        </authorList>
    </citation>
    <scope>NUCLEOTIDE SEQUENCE [LARGE SCALE GENOMIC DNA]</scope>
    <source>
        <strain evidence="3">PB2801</strain>
    </source>
</reference>
<dbReference type="AlphaFoldDB" id="G0NQV8"/>
<proteinExistence type="predicted"/>
<feature type="compositionally biased region" description="Polar residues" evidence="1">
    <location>
        <begin position="107"/>
        <end position="122"/>
    </location>
</feature>
<dbReference type="Proteomes" id="UP000008068">
    <property type="component" value="Unassembled WGS sequence"/>
</dbReference>
<evidence type="ECO:0000313" key="2">
    <source>
        <dbReference type="EMBL" id="EGT35918.1"/>
    </source>
</evidence>